<proteinExistence type="predicted"/>
<dbReference type="PANTHER" id="PTHR35480:SF1">
    <property type="entry name" value="MATERNAL EFFECT EMBRYO ARREST 22"/>
    <property type="match status" value="1"/>
</dbReference>
<sequence length="1695" mass="190506">MNPVPENGCCVELKKKYSKLQETRNALRDAVKLLEQTVTKFQAQNVSLKKAYQEESARAKIEKEEKLKELSAKVSLENEVSTLKYEITALQQKCDTVAQEEHEDVESLEADISDKEKEIDRLKKLVEKEKKRADHERKVVENEVSALKSEISALQQKCGTVAQEENENVKSLKADISDKEKEINRLKKLVDKEKRRADSERKIAENEVGALKSEINALQQKCATVAQDENENKALKADISDKEKEIDRLKKLVEKEKKRADSERKVAENEVSTLKSEINTLQQICVTVAQEENDNNALKANISDKEKEIDRLNKLVEKEKKRADSERKVNENEVSALKSEINALQQKCGTVAQEENESKALKADIFDKEKEIDRLKKLVEKEKKMADSERKVAENEVSALKSEINALQQKCVTIAQEENEDVKALKADISDKEKEIDRLKKLVEKEKKMADSERKVAENEVSALKSEINALQLKCSAIAQEENEDVNALKAGISDKEKEIDRLKKLVEKEKKKADSVRKVAENEKKKAAEACKLLEAEKKISLNKGMQLSKIEAEKVEEYRLQQVHLEKEVTETKMKLASELLKFKEASKRVEADKQKLLVEKMDAESKMKKAQEQVGVEKQKAVREKRRADEEHVKVEEQKRLAQDNWKSAKEAKHLADQRSQELLENKKTIEDLKQKIHELSSLRKLNEISGVSSNVNAESDKIQLLKSSLELEKLRAKHAREKLKHERKKFEHERMKFKYEESCRNILQQELHRLKLDCIKNYNHLTMLDASFSPVAGSIHGPAKCQNMPSIQKPDVMTQLCNLGMPQMHNCVENELAKPCSIRVGACDSLRKSMQNPPLAISEGNYTEPITGTGYKLEPLIGGSNRTSIQSYALNSSTASFSDAHLMGSQERGALQVTTSTKSAEENFNARSSMLKPFDKSVICHDGIRNRISDTIKCVANLSFEGKKLNTQLEDKLSDLCGLLYDKMNESIEGGRETVTNHRDTLQEESDRPHKKRKKSHREKERTSVYEKKKTEDPKAGVYEEADGFRQTTCPALYTQTTQACRERIFDEIYTGNAMKLLDLENAVDEECYRRAMNAPLSPLSFVENETVALNNMEPFQDKVLHTDLLDQRDLSPSTRCDVIDVEMNSNMQIFDACTVPCNGDKSKQAIPTDAKLQDTHSLETSKDTFLAETGTGSLHNQLPNFGLIVSDRDDNSSISRTLLATRNCIARCSLDTQTGWEVASILTAVDMEEISLQNEKLSVLLTLLLFNFTMTAMKFNGGNLILCLNSYAQHICKVLADAGTRIILLEKNLLLELLRFIEDFLIKGKVILKDIVPTETSSGIDFRNDSFLDGVDTSCSKEATDEQLVAAGIILASICAATDYIGFLSEASYNILRLCRYGSFMALTILHIFANLGGKKYFDWCSFGLTVTVLKSLVIFLEGGSISVTPASCLPSINQLRIDLCTNNKCPFSEGAESIDVVTFLLLEKIKKHLFQQEGQFDSSSFRSLLDNHNNGQWSSQDVVPCTNSINCDASCCLKNHVACRTQPDVHIDVTLCQLSDILSLLELVASKMGWQWTNTKLVPQLLHVLDSCVVENAAVAIIALLGQLGRFGVDAGGYEDQGVENMRSKLLSYLNNFSIKAGTSLQIAAATALFGLLPLDLAAVLKNEFNLSAFSSKSISNDTGSLKKWFSGLAEHQRDLLYGILKCTD</sequence>
<feature type="compositionally biased region" description="Basic and acidic residues" evidence="2">
    <location>
        <begin position="1006"/>
        <end position="1021"/>
    </location>
</feature>
<dbReference type="EMBL" id="JAMSHJ010000001">
    <property type="protein sequence ID" value="KAI5446756.1"/>
    <property type="molecule type" value="Genomic_DNA"/>
</dbReference>
<keyword evidence="4" id="KW-1185">Reference proteome</keyword>
<name>A0A9D5BNJ2_PEA</name>
<feature type="coiled-coil region" evidence="1">
    <location>
        <begin position="10"/>
        <end position="538"/>
    </location>
</feature>
<dbReference type="Gramene" id="Psat01G0455800-T1">
    <property type="protein sequence ID" value="KAI5446756.1"/>
    <property type="gene ID" value="KIW84_014558"/>
</dbReference>
<reference evidence="3 4" key="1">
    <citation type="journal article" date="2022" name="Nat. Genet.">
        <title>Improved pea reference genome and pan-genome highlight genomic features and evolutionary characteristics.</title>
        <authorList>
            <person name="Yang T."/>
            <person name="Liu R."/>
            <person name="Luo Y."/>
            <person name="Hu S."/>
            <person name="Wang D."/>
            <person name="Wang C."/>
            <person name="Pandey M.K."/>
            <person name="Ge S."/>
            <person name="Xu Q."/>
            <person name="Li N."/>
            <person name="Li G."/>
            <person name="Huang Y."/>
            <person name="Saxena R.K."/>
            <person name="Ji Y."/>
            <person name="Li M."/>
            <person name="Yan X."/>
            <person name="He Y."/>
            <person name="Liu Y."/>
            <person name="Wang X."/>
            <person name="Xiang C."/>
            <person name="Varshney R.K."/>
            <person name="Ding H."/>
            <person name="Gao S."/>
            <person name="Zong X."/>
        </authorList>
    </citation>
    <scope>NUCLEOTIDE SEQUENCE [LARGE SCALE GENOMIC DNA]</scope>
    <source>
        <strain evidence="3 4">cv. Zhongwan 6</strain>
    </source>
</reference>
<dbReference type="OrthoDB" id="1933275at2759"/>
<feature type="region of interest" description="Disordered" evidence="2">
    <location>
        <begin position="978"/>
        <end position="1021"/>
    </location>
</feature>
<keyword evidence="1" id="KW-0175">Coiled coil</keyword>
<feature type="region of interest" description="Disordered" evidence="2">
    <location>
        <begin position="606"/>
        <end position="637"/>
    </location>
</feature>
<organism evidence="3 4">
    <name type="scientific">Pisum sativum</name>
    <name type="common">Garden pea</name>
    <name type="synonym">Lathyrus oleraceus</name>
    <dbReference type="NCBI Taxonomy" id="3888"/>
    <lineage>
        <taxon>Eukaryota</taxon>
        <taxon>Viridiplantae</taxon>
        <taxon>Streptophyta</taxon>
        <taxon>Embryophyta</taxon>
        <taxon>Tracheophyta</taxon>
        <taxon>Spermatophyta</taxon>
        <taxon>Magnoliopsida</taxon>
        <taxon>eudicotyledons</taxon>
        <taxon>Gunneridae</taxon>
        <taxon>Pentapetalae</taxon>
        <taxon>rosids</taxon>
        <taxon>fabids</taxon>
        <taxon>Fabales</taxon>
        <taxon>Fabaceae</taxon>
        <taxon>Papilionoideae</taxon>
        <taxon>50 kb inversion clade</taxon>
        <taxon>NPAAA clade</taxon>
        <taxon>Hologalegina</taxon>
        <taxon>IRL clade</taxon>
        <taxon>Fabeae</taxon>
        <taxon>Lathyrus</taxon>
    </lineage>
</organism>
<evidence type="ECO:0000313" key="3">
    <source>
        <dbReference type="EMBL" id="KAI5446756.1"/>
    </source>
</evidence>
<evidence type="ECO:0000256" key="1">
    <source>
        <dbReference type="SAM" id="Coils"/>
    </source>
</evidence>
<feature type="compositionally biased region" description="Basic and acidic residues" evidence="2">
    <location>
        <begin position="978"/>
        <end position="996"/>
    </location>
</feature>
<evidence type="ECO:0008006" key="5">
    <source>
        <dbReference type="Google" id="ProtNLM"/>
    </source>
</evidence>
<comment type="caution">
    <text evidence="3">The sequence shown here is derived from an EMBL/GenBank/DDBJ whole genome shotgun (WGS) entry which is preliminary data.</text>
</comment>
<feature type="coiled-coil region" evidence="1">
    <location>
        <begin position="710"/>
        <end position="737"/>
    </location>
</feature>
<evidence type="ECO:0000256" key="2">
    <source>
        <dbReference type="SAM" id="MobiDB-lite"/>
    </source>
</evidence>
<evidence type="ECO:0000313" key="4">
    <source>
        <dbReference type="Proteomes" id="UP001058974"/>
    </source>
</evidence>
<protein>
    <recommendedName>
        <fullName evidence="5">Maternal effect embryo arrest 22</fullName>
    </recommendedName>
</protein>
<dbReference type="Proteomes" id="UP001058974">
    <property type="component" value="Chromosome 1"/>
</dbReference>
<gene>
    <name evidence="3" type="ORF">KIW84_014558</name>
</gene>
<accession>A0A9D5BNJ2</accession>
<dbReference type="PANTHER" id="PTHR35480">
    <property type="entry name" value="MATERNAL EFFECT EMBRYO ARREST 22"/>
    <property type="match status" value="1"/>
</dbReference>